<dbReference type="InParanoid" id="A0A674GGU7"/>
<evidence type="ECO:0000256" key="11">
    <source>
        <dbReference type="ARBA" id="ARBA00023125"/>
    </source>
</evidence>
<feature type="domain" description="SET" evidence="19">
    <location>
        <begin position="271"/>
        <end position="386"/>
    </location>
</feature>
<dbReference type="InterPro" id="IPR044402">
    <property type="entry name" value="PRDM8-like_PR/SET"/>
</dbReference>
<dbReference type="InterPro" id="IPR036236">
    <property type="entry name" value="Znf_C2H2_sf"/>
</dbReference>
<dbReference type="GO" id="GO:0008168">
    <property type="term" value="F:methyltransferase activity"/>
    <property type="evidence" value="ECO:0007669"/>
    <property type="project" value="UniProtKB-KW"/>
</dbReference>
<keyword evidence="11" id="KW-0238">DNA-binding</keyword>
<feature type="compositionally biased region" description="Pro residues" evidence="17">
    <location>
        <begin position="532"/>
        <end position="543"/>
    </location>
</feature>
<evidence type="ECO:0000256" key="2">
    <source>
        <dbReference type="ARBA" id="ARBA00022603"/>
    </source>
</evidence>
<keyword evidence="13" id="KW-0539">Nucleus</keyword>
<dbReference type="SMART" id="SM00355">
    <property type="entry name" value="ZnF_C2H2"/>
    <property type="match status" value="3"/>
</dbReference>
<feature type="compositionally biased region" description="Low complexity" evidence="17">
    <location>
        <begin position="603"/>
        <end position="616"/>
    </location>
</feature>
<evidence type="ECO:0000256" key="17">
    <source>
        <dbReference type="SAM" id="MobiDB-lite"/>
    </source>
</evidence>
<feature type="region of interest" description="Disordered" evidence="17">
    <location>
        <begin position="402"/>
        <end position="449"/>
    </location>
</feature>
<dbReference type="CDD" id="cd19192">
    <property type="entry name" value="PR-SET_PRDM8"/>
    <property type="match status" value="1"/>
</dbReference>
<keyword evidence="5" id="KW-0479">Metal-binding</keyword>
<reference evidence="20 21" key="1">
    <citation type="journal article" date="2010" name="Nature">
        <title>The genome of a songbird.</title>
        <authorList>
            <person name="Warren W.C."/>
            <person name="Clayton D.F."/>
            <person name="Ellegren H."/>
            <person name="Arnold A.P."/>
            <person name="Hillier L.W."/>
            <person name="Kunstner A."/>
            <person name="Searle S."/>
            <person name="White S."/>
            <person name="Vilella A.J."/>
            <person name="Fairley S."/>
            <person name="Heger A."/>
            <person name="Kong L."/>
            <person name="Ponting C.P."/>
            <person name="Jarvis E.D."/>
            <person name="Mello C.V."/>
            <person name="Minx P."/>
            <person name="Lovell P."/>
            <person name="Velho T.A."/>
            <person name="Ferris M."/>
            <person name="Balakrishnan C.N."/>
            <person name="Sinha S."/>
            <person name="Blatti C."/>
            <person name="London S.E."/>
            <person name="Li Y."/>
            <person name="Lin Y.C."/>
            <person name="George J."/>
            <person name="Sweedler J."/>
            <person name="Southey B."/>
            <person name="Gunaratne P."/>
            <person name="Watson M."/>
            <person name="Nam K."/>
            <person name="Backstrom N."/>
            <person name="Smeds L."/>
            <person name="Nabholz B."/>
            <person name="Itoh Y."/>
            <person name="Whitney O."/>
            <person name="Pfenning A.R."/>
            <person name="Howard J."/>
            <person name="Volker M."/>
            <person name="Skinner B.M."/>
            <person name="Griffin D.K."/>
            <person name="Ye L."/>
            <person name="McLaren W.M."/>
            <person name="Flicek P."/>
            <person name="Quesada V."/>
            <person name="Velasco G."/>
            <person name="Lopez-Otin C."/>
            <person name="Puente X.S."/>
            <person name="Olender T."/>
            <person name="Lancet D."/>
            <person name="Smit A.F."/>
            <person name="Hubley R."/>
            <person name="Konkel M.K."/>
            <person name="Walker J.A."/>
            <person name="Batzer M.A."/>
            <person name="Gu W."/>
            <person name="Pollock D.D."/>
            <person name="Chen L."/>
            <person name="Cheng Z."/>
            <person name="Eichler E.E."/>
            <person name="Stapley J."/>
            <person name="Slate J."/>
            <person name="Ekblom R."/>
            <person name="Birkhead T."/>
            <person name="Burke T."/>
            <person name="Burt D."/>
            <person name="Scharff C."/>
            <person name="Adam I."/>
            <person name="Richard H."/>
            <person name="Sultan M."/>
            <person name="Soldatov A."/>
            <person name="Lehrach H."/>
            <person name="Edwards S.V."/>
            <person name="Yang S.P."/>
            <person name="Li X."/>
            <person name="Graves T."/>
            <person name="Fulton L."/>
            <person name="Nelson J."/>
            <person name="Chinwalla A."/>
            <person name="Hou S."/>
            <person name="Mardis E.R."/>
            <person name="Wilson R.K."/>
        </authorList>
    </citation>
    <scope>NUCLEOTIDE SEQUENCE [LARGE SCALE GENOMIC DNA]</scope>
</reference>
<feature type="compositionally biased region" description="Gly residues" evidence="17">
    <location>
        <begin position="731"/>
        <end position="742"/>
    </location>
</feature>
<dbReference type="PROSITE" id="PS50280">
    <property type="entry name" value="SET"/>
    <property type="match status" value="1"/>
</dbReference>
<feature type="compositionally biased region" description="Basic and acidic residues" evidence="17">
    <location>
        <begin position="518"/>
        <end position="527"/>
    </location>
</feature>
<keyword evidence="4" id="KW-0949">S-adenosyl-L-methionine</keyword>
<dbReference type="GO" id="GO:0008270">
    <property type="term" value="F:zinc ion binding"/>
    <property type="evidence" value="ECO:0007669"/>
    <property type="project" value="UniProtKB-KW"/>
</dbReference>
<name>A0A674GGU7_TAEGU</name>
<dbReference type="PROSITE" id="PS00028">
    <property type="entry name" value="ZINC_FINGER_C2H2_1"/>
    <property type="match status" value="2"/>
</dbReference>
<dbReference type="InterPro" id="IPR013087">
    <property type="entry name" value="Znf_C2H2_type"/>
</dbReference>
<evidence type="ECO:0000256" key="7">
    <source>
        <dbReference type="ARBA" id="ARBA00022771"/>
    </source>
</evidence>
<gene>
    <name evidence="20" type="primary">PRDM8</name>
</gene>
<feature type="compositionally biased region" description="Low complexity" evidence="17">
    <location>
        <begin position="20"/>
        <end position="37"/>
    </location>
</feature>
<dbReference type="Pfam" id="PF21549">
    <property type="entry name" value="PRDM2_PR"/>
    <property type="match status" value="1"/>
</dbReference>
<feature type="region of interest" description="Disordered" evidence="17">
    <location>
        <begin position="207"/>
        <end position="238"/>
    </location>
</feature>
<feature type="region of interest" description="Disordered" evidence="17">
    <location>
        <begin position="97"/>
        <end position="178"/>
    </location>
</feature>
<evidence type="ECO:0000259" key="18">
    <source>
        <dbReference type="PROSITE" id="PS50157"/>
    </source>
</evidence>
<dbReference type="PANTHER" id="PTHR16516:SF7">
    <property type="entry name" value="PR DOMAIN ZINC FINGER PROTEIN 8"/>
    <property type="match status" value="1"/>
</dbReference>
<feature type="compositionally biased region" description="Low complexity" evidence="17">
    <location>
        <begin position="97"/>
        <end position="108"/>
    </location>
</feature>
<proteinExistence type="predicted"/>
<dbReference type="GO" id="GO:0014003">
    <property type="term" value="P:oligodendrocyte development"/>
    <property type="evidence" value="ECO:0007669"/>
    <property type="project" value="TreeGrafter"/>
</dbReference>
<dbReference type="Ensembl" id="ENSTGUT00000027597.1">
    <property type="protein sequence ID" value="ENSTGUP00000021973.1"/>
    <property type="gene ID" value="ENSTGUG00000021340.1"/>
</dbReference>
<dbReference type="GeneTree" id="ENSGT00890000139463"/>
<accession>A0A674GGU7</accession>
<evidence type="ECO:0000313" key="21">
    <source>
        <dbReference type="Proteomes" id="UP000007754"/>
    </source>
</evidence>
<evidence type="ECO:0000256" key="14">
    <source>
        <dbReference type="ARBA" id="ARBA00067591"/>
    </source>
</evidence>
<dbReference type="GO" id="GO:0006355">
    <property type="term" value="P:regulation of DNA-templated transcription"/>
    <property type="evidence" value="ECO:0007669"/>
    <property type="project" value="TreeGrafter"/>
</dbReference>
<evidence type="ECO:0000256" key="3">
    <source>
        <dbReference type="ARBA" id="ARBA00022679"/>
    </source>
</evidence>
<dbReference type="InterPro" id="IPR046341">
    <property type="entry name" value="SET_dom_sf"/>
</dbReference>
<feature type="compositionally biased region" description="Pro residues" evidence="17">
    <location>
        <begin position="214"/>
        <end position="223"/>
    </location>
</feature>
<evidence type="ECO:0000259" key="19">
    <source>
        <dbReference type="PROSITE" id="PS50280"/>
    </source>
</evidence>
<feature type="region of interest" description="Disordered" evidence="17">
    <location>
        <begin position="1"/>
        <end position="37"/>
    </location>
</feature>
<keyword evidence="7 16" id="KW-0863">Zinc-finger</keyword>
<dbReference type="Proteomes" id="UP000007754">
    <property type="component" value="Chromosome 4"/>
</dbReference>
<keyword evidence="3" id="KW-0808">Transferase</keyword>
<evidence type="ECO:0000256" key="6">
    <source>
        <dbReference type="ARBA" id="ARBA00022737"/>
    </source>
</evidence>
<dbReference type="Gene3D" id="3.30.160.60">
    <property type="entry name" value="Classic Zinc Finger"/>
    <property type="match status" value="1"/>
</dbReference>
<reference evidence="20" key="3">
    <citation type="submission" date="2025-09" db="UniProtKB">
        <authorList>
            <consortium name="Ensembl"/>
        </authorList>
    </citation>
    <scope>IDENTIFICATION</scope>
</reference>
<evidence type="ECO:0000256" key="8">
    <source>
        <dbReference type="ARBA" id="ARBA00022833"/>
    </source>
</evidence>
<dbReference type="SUPFAM" id="SSF57667">
    <property type="entry name" value="beta-beta-alpha zinc fingers"/>
    <property type="match status" value="1"/>
</dbReference>
<evidence type="ECO:0000256" key="5">
    <source>
        <dbReference type="ARBA" id="ARBA00022723"/>
    </source>
</evidence>
<evidence type="ECO:0000256" key="16">
    <source>
        <dbReference type="PROSITE-ProRule" id="PRU00042"/>
    </source>
</evidence>
<evidence type="ECO:0000256" key="9">
    <source>
        <dbReference type="ARBA" id="ARBA00022902"/>
    </source>
</evidence>
<keyword evidence="10" id="KW-0805">Transcription regulation</keyword>
<feature type="region of interest" description="Disordered" evidence="17">
    <location>
        <begin position="509"/>
        <end position="631"/>
    </location>
</feature>
<protein>
    <recommendedName>
        <fullName evidence="14">PR domain zinc finger protein 8</fullName>
    </recommendedName>
    <alternativeName>
        <fullName evidence="15">PR domain-containing protein 8</fullName>
    </alternativeName>
</protein>
<dbReference type="InterPro" id="IPR001214">
    <property type="entry name" value="SET_dom"/>
</dbReference>
<keyword evidence="21" id="KW-1185">Reference proteome</keyword>
<feature type="compositionally biased region" description="Basic and acidic residues" evidence="17">
    <location>
        <begin position="558"/>
        <end position="567"/>
    </location>
</feature>
<feature type="compositionally biased region" description="Basic and acidic residues" evidence="17">
    <location>
        <begin position="657"/>
        <end position="675"/>
    </location>
</feature>
<feature type="compositionally biased region" description="Gly residues" evidence="17">
    <location>
        <begin position="689"/>
        <end position="706"/>
    </location>
</feature>
<comment type="subcellular location">
    <subcellularLocation>
        <location evidence="1">Nucleus</location>
    </subcellularLocation>
</comment>
<feature type="domain" description="C2H2-type" evidence="18">
    <location>
        <begin position="908"/>
        <end position="931"/>
    </location>
</feature>
<feature type="compositionally biased region" description="Low complexity" evidence="17">
    <location>
        <begin position="573"/>
        <end position="589"/>
    </location>
</feature>
<evidence type="ECO:0000313" key="20">
    <source>
        <dbReference type="Ensembl" id="ENSTGUP00000021973.1"/>
    </source>
</evidence>
<dbReference type="GO" id="GO:0003677">
    <property type="term" value="F:DNA binding"/>
    <property type="evidence" value="ECO:0007669"/>
    <property type="project" value="UniProtKB-KW"/>
</dbReference>
<feature type="domain" description="C2H2-type" evidence="18">
    <location>
        <begin position="867"/>
        <end position="895"/>
    </location>
</feature>
<keyword evidence="9" id="KW-0524">Neurogenesis</keyword>
<keyword evidence="12" id="KW-0804">Transcription</keyword>
<dbReference type="FunFam" id="2.170.270.10:FF:000012">
    <property type="entry name" value="PR domain zinc finger protein 8"/>
    <property type="match status" value="1"/>
</dbReference>
<sequence length="931" mass="96292">MWSPACAGGKPVAAPRPGMAGNDRGAPAGAAPAPLRRAARGCPVPLLRTPGLRRAPAALEGRARASPLGSVPPRRFFSCVSDCPYLAGAGTGREAAAGIPAPGGAAVGHPRSPPRTPAGPKRSRGPTQRVWGLLPAPAEGRRGNAPRVSHPLPRRCPVAAGPGEGRAGGERAAPKGLTGGTWAVTRHWADYVQQTKSVCLRASPSLHRVRPHRAPPAPPPARPGPAWSGAESPRQPARSRLCATVGARIIPTVPGMEDAGVQRGIWDGDAKTVQQCLTDIFTSVYTTCDIPENAIFGPCVLSHTSLYDSIAFIALKSTDKRTVPYIFRVDTSAANGSSEGLMWLRLVQSAREREEQNLEAYIKSGQLFYRSLRRIAKDEELLVWYGKELTELLLLGPARAPARTNGGCPGGRREGDPGRRGESGGGGRLGDAPLPIPKPSADIHPVGGPADGPVSLSLSLCLSYPPDAGSPPFACPECSQRFQFELPFAAHLRFRCPKRLHGPDIGPAAEAAAAAKDGAGKEQEPGKFGKPGGPPHHPFPGPDGGPAASTKPSTDFHNLARELENSRGGRAGSPGRPAAPEGGPEAAAGKAKRRFPEEEERGPGAARGRFPAERPGLPAAPKEEPGCAPQQQYRAAGSYCGLEEGGRLFAPPSPETGEAKRSAFVEVKKAARGPEPDGGPEEGPERGSPGAGGAEPGLCPRGGAGGPLTARLDGGSPARGSAFSTVPQLGAGPGGPGGGGGGADERKSAFSQPARSFPHVPPLVLGPKLGGLGEPCPDGAAAPARLYAAEALAAKLPGGGEAAGGGGGGGGGLPKQSPFLYTTAFWPKSSAAAAVAAAAAGPLQLQLPSALTLLPPSFTSLCLPAQNWCAKCNASFRMTSDLVYHMRSHHKKEYALEPLVKRRREEKLKCPICNESFRERHHLSRHMTSHN</sequence>
<organism evidence="20 21">
    <name type="scientific">Taeniopygia guttata</name>
    <name type="common">Zebra finch</name>
    <name type="synonym">Poephila guttata</name>
    <dbReference type="NCBI Taxonomy" id="59729"/>
    <lineage>
        <taxon>Eukaryota</taxon>
        <taxon>Metazoa</taxon>
        <taxon>Chordata</taxon>
        <taxon>Craniata</taxon>
        <taxon>Vertebrata</taxon>
        <taxon>Euteleostomi</taxon>
        <taxon>Archelosauria</taxon>
        <taxon>Archosauria</taxon>
        <taxon>Dinosauria</taxon>
        <taxon>Saurischia</taxon>
        <taxon>Theropoda</taxon>
        <taxon>Coelurosauria</taxon>
        <taxon>Aves</taxon>
        <taxon>Neognathae</taxon>
        <taxon>Neoaves</taxon>
        <taxon>Telluraves</taxon>
        <taxon>Australaves</taxon>
        <taxon>Passeriformes</taxon>
        <taxon>Passeroidea</taxon>
        <taxon>Estrildidae</taxon>
        <taxon>Estrildinae</taxon>
        <taxon>Taeniopygia</taxon>
    </lineage>
</organism>
<evidence type="ECO:0000256" key="4">
    <source>
        <dbReference type="ARBA" id="ARBA00022691"/>
    </source>
</evidence>
<dbReference type="GO" id="GO:0032259">
    <property type="term" value="P:methylation"/>
    <property type="evidence" value="ECO:0007669"/>
    <property type="project" value="UniProtKB-KW"/>
</dbReference>
<dbReference type="GO" id="GO:0005654">
    <property type="term" value="C:nucleoplasm"/>
    <property type="evidence" value="ECO:0007669"/>
    <property type="project" value="UniProtKB-ARBA"/>
</dbReference>
<evidence type="ECO:0000256" key="13">
    <source>
        <dbReference type="ARBA" id="ARBA00023242"/>
    </source>
</evidence>
<keyword evidence="8" id="KW-0862">Zinc</keyword>
<dbReference type="AlphaFoldDB" id="A0A674GGU7"/>
<dbReference type="Pfam" id="PF13894">
    <property type="entry name" value="zf-C2H2_4"/>
    <property type="match status" value="1"/>
</dbReference>
<dbReference type="Gene3D" id="2.170.270.10">
    <property type="entry name" value="SET domain"/>
    <property type="match status" value="1"/>
</dbReference>
<feature type="compositionally biased region" description="Basic and acidic residues" evidence="17">
    <location>
        <begin position="411"/>
        <end position="422"/>
    </location>
</feature>
<evidence type="ECO:0000256" key="10">
    <source>
        <dbReference type="ARBA" id="ARBA00023015"/>
    </source>
</evidence>
<keyword evidence="2" id="KW-0489">Methyltransferase</keyword>
<evidence type="ECO:0000256" key="15">
    <source>
        <dbReference type="ARBA" id="ARBA00082172"/>
    </source>
</evidence>
<dbReference type="PROSITE" id="PS50157">
    <property type="entry name" value="ZINC_FINGER_C2H2_2"/>
    <property type="match status" value="2"/>
</dbReference>
<keyword evidence="6" id="KW-0677">Repeat</keyword>
<evidence type="ECO:0000256" key="1">
    <source>
        <dbReference type="ARBA" id="ARBA00004123"/>
    </source>
</evidence>
<reference evidence="20" key="2">
    <citation type="submission" date="2025-08" db="UniProtKB">
        <authorList>
            <consortium name="Ensembl"/>
        </authorList>
    </citation>
    <scope>IDENTIFICATION</scope>
</reference>
<feature type="region of interest" description="Disordered" evidence="17">
    <location>
        <begin position="643"/>
        <end position="761"/>
    </location>
</feature>
<dbReference type="InterPro" id="IPR052296">
    <property type="entry name" value="TR-Histone_Methyltrans"/>
</dbReference>
<dbReference type="PANTHER" id="PTHR16516">
    <property type="entry name" value="AGAP007109-PA"/>
    <property type="match status" value="1"/>
</dbReference>
<evidence type="ECO:0000256" key="12">
    <source>
        <dbReference type="ARBA" id="ARBA00023163"/>
    </source>
</evidence>